<dbReference type="OrthoDB" id="3741040at2759"/>
<proteinExistence type="inferred from homology"/>
<comment type="similarity">
    <text evidence="5">Belongs to the SAT4 family.</text>
</comment>
<feature type="transmembrane region" description="Helical" evidence="6">
    <location>
        <begin position="141"/>
        <end position="166"/>
    </location>
</feature>
<evidence type="ECO:0000313" key="8">
    <source>
        <dbReference type="EMBL" id="KAF2794796.1"/>
    </source>
</evidence>
<dbReference type="AlphaFoldDB" id="A0A6A6XED7"/>
<evidence type="ECO:0000256" key="4">
    <source>
        <dbReference type="ARBA" id="ARBA00023136"/>
    </source>
</evidence>
<evidence type="ECO:0000256" key="1">
    <source>
        <dbReference type="ARBA" id="ARBA00004141"/>
    </source>
</evidence>
<reference evidence="8" key="1">
    <citation type="journal article" date="2020" name="Stud. Mycol.">
        <title>101 Dothideomycetes genomes: a test case for predicting lifestyles and emergence of pathogens.</title>
        <authorList>
            <person name="Haridas S."/>
            <person name="Albert R."/>
            <person name="Binder M."/>
            <person name="Bloem J."/>
            <person name="Labutti K."/>
            <person name="Salamov A."/>
            <person name="Andreopoulos B."/>
            <person name="Baker S."/>
            <person name="Barry K."/>
            <person name="Bills G."/>
            <person name="Bluhm B."/>
            <person name="Cannon C."/>
            <person name="Castanera R."/>
            <person name="Culley D."/>
            <person name="Daum C."/>
            <person name="Ezra D."/>
            <person name="Gonzalez J."/>
            <person name="Henrissat B."/>
            <person name="Kuo A."/>
            <person name="Liang C."/>
            <person name="Lipzen A."/>
            <person name="Lutzoni F."/>
            <person name="Magnuson J."/>
            <person name="Mondo S."/>
            <person name="Nolan M."/>
            <person name="Ohm R."/>
            <person name="Pangilinan J."/>
            <person name="Park H.-J."/>
            <person name="Ramirez L."/>
            <person name="Alfaro M."/>
            <person name="Sun H."/>
            <person name="Tritt A."/>
            <person name="Yoshinaga Y."/>
            <person name="Zwiers L.-H."/>
            <person name="Turgeon B."/>
            <person name="Goodwin S."/>
            <person name="Spatafora J."/>
            <person name="Crous P."/>
            <person name="Grigoriev I."/>
        </authorList>
    </citation>
    <scope>NUCLEOTIDE SEQUENCE</scope>
    <source>
        <strain evidence="8">CBS 109.77</strain>
    </source>
</reference>
<organism evidence="8 9">
    <name type="scientific">Melanomma pulvis-pyrius CBS 109.77</name>
    <dbReference type="NCBI Taxonomy" id="1314802"/>
    <lineage>
        <taxon>Eukaryota</taxon>
        <taxon>Fungi</taxon>
        <taxon>Dikarya</taxon>
        <taxon>Ascomycota</taxon>
        <taxon>Pezizomycotina</taxon>
        <taxon>Dothideomycetes</taxon>
        <taxon>Pleosporomycetidae</taxon>
        <taxon>Pleosporales</taxon>
        <taxon>Melanommataceae</taxon>
        <taxon>Melanomma</taxon>
    </lineage>
</organism>
<dbReference type="InterPro" id="IPR049326">
    <property type="entry name" value="Rhodopsin_dom_fungi"/>
</dbReference>
<comment type="subcellular location">
    <subcellularLocation>
        <location evidence="1">Membrane</location>
        <topology evidence="1">Multi-pass membrane protein</topology>
    </subcellularLocation>
</comment>
<dbReference type="InterPro" id="IPR052337">
    <property type="entry name" value="SAT4-like"/>
</dbReference>
<accession>A0A6A6XED7</accession>
<dbReference type="EMBL" id="MU001879">
    <property type="protein sequence ID" value="KAF2794796.1"/>
    <property type="molecule type" value="Genomic_DNA"/>
</dbReference>
<feature type="transmembrane region" description="Helical" evidence="6">
    <location>
        <begin position="224"/>
        <end position="244"/>
    </location>
</feature>
<feature type="transmembrane region" description="Helical" evidence="6">
    <location>
        <begin position="256"/>
        <end position="278"/>
    </location>
</feature>
<dbReference type="Pfam" id="PF20684">
    <property type="entry name" value="Fung_rhodopsin"/>
    <property type="match status" value="1"/>
</dbReference>
<evidence type="ECO:0000313" key="9">
    <source>
        <dbReference type="Proteomes" id="UP000799757"/>
    </source>
</evidence>
<keyword evidence="9" id="KW-1185">Reference proteome</keyword>
<dbReference type="PANTHER" id="PTHR33048">
    <property type="entry name" value="PTH11-LIKE INTEGRAL MEMBRANE PROTEIN (AFU_ORTHOLOGUE AFUA_5G11245)"/>
    <property type="match status" value="1"/>
</dbReference>
<evidence type="ECO:0000259" key="7">
    <source>
        <dbReference type="Pfam" id="PF20684"/>
    </source>
</evidence>
<evidence type="ECO:0000256" key="3">
    <source>
        <dbReference type="ARBA" id="ARBA00022989"/>
    </source>
</evidence>
<protein>
    <recommendedName>
        <fullName evidence="7">Rhodopsin domain-containing protein</fullName>
    </recommendedName>
</protein>
<keyword evidence="3 6" id="KW-1133">Transmembrane helix</keyword>
<feature type="domain" description="Rhodopsin" evidence="7">
    <location>
        <begin position="53"/>
        <end position="286"/>
    </location>
</feature>
<gene>
    <name evidence="8" type="ORF">K505DRAFT_416883</name>
</gene>
<feature type="transmembrane region" description="Helical" evidence="6">
    <location>
        <begin position="186"/>
        <end position="212"/>
    </location>
</feature>
<dbReference type="GO" id="GO:0016020">
    <property type="term" value="C:membrane"/>
    <property type="evidence" value="ECO:0007669"/>
    <property type="project" value="UniProtKB-SubCell"/>
</dbReference>
<dbReference type="PANTHER" id="PTHR33048:SF47">
    <property type="entry name" value="INTEGRAL MEMBRANE PROTEIN-RELATED"/>
    <property type="match status" value="1"/>
</dbReference>
<evidence type="ECO:0000256" key="2">
    <source>
        <dbReference type="ARBA" id="ARBA00022692"/>
    </source>
</evidence>
<sequence length="381" mass="42175">MSLPQGIDLCAIPAGQPPNGIPNFKNPPTLEPIYISVTAILITLSVAMVLGRLYINRNKLHSADWCVVVALIFNAAFTGVVLAQRNYSRHLWDIPVCWFNAWYFKILFVQATFFAPIFSTSKAAIFLLYRQLFGVKKNVRNAINLGLLFTGVLYLPNIPLAAVFEAPAAGKSWQSMLTETKSHKMTYWGLVQSSLSVLLDIYIFVLPLPTIAKLHMPLGRRLQIFGVFTTALIGIIASVLSLVYRVKLLDTPDATWWSTIVTLCALVENNVAIIVSCMPAWAHLLKLHVGDSRVFKSLRSKLFGSYGSNNSGPSNKDEREIVPTIGSAPVPRRREYYSLTDRTLLNTQVSASELTALPESGIIRSIAISQNHGKDSAERLV</sequence>
<evidence type="ECO:0000256" key="6">
    <source>
        <dbReference type="SAM" id="Phobius"/>
    </source>
</evidence>
<feature type="transmembrane region" description="Helical" evidence="6">
    <location>
        <begin position="33"/>
        <end position="55"/>
    </location>
</feature>
<name>A0A6A6XED7_9PLEO</name>
<feature type="transmembrane region" description="Helical" evidence="6">
    <location>
        <begin position="62"/>
        <end position="82"/>
    </location>
</feature>
<keyword evidence="2 6" id="KW-0812">Transmembrane</keyword>
<evidence type="ECO:0000256" key="5">
    <source>
        <dbReference type="ARBA" id="ARBA00038359"/>
    </source>
</evidence>
<dbReference type="Proteomes" id="UP000799757">
    <property type="component" value="Unassembled WGS sequence"/>
</dbReference>
<keyword evidence="4 6" id="KW-0472">Membrane</keyword>
<feature type="transmembrane region" description="Helical" evidence="6">
    <location>
        <begin position="102"/>
        <end position="129"/>
    </location>
</feature>